<keyword evidence="4" id="KW-1185">Reference proteome</keyword>
<feature type="coiled-coil region" evidence="2">
    <location>
        <begin position="220"/>
        <end position="254"/>
    </location>
</feature>
<dbReference type="OrthoDB" id="6350175at2759"/>
<dbReference type="Proteomes" id="UP000828251">
    <property type="component" value="Unassembled WGS sequence"/>
</dbReference>
<dbReference type="AlphaFoldDB" id="A0A9D3ZFC5"/>
<comment type="caution">
    <text evidence="3">The sequence shown here is derived from an EMBL/GenBank/DDBJ whole genome shotgun (WGS) entry which is preliminary data.</text>
</comment>
<organism evidence="3 4">
    <name type="scientific">Gossypium stocksii</name>
    <dbReference type="NCBI Taxonomy" id="47602"/>
    <lineage>
        <taxon>Eukaryota</taxon>
        <taxon>Viridiplantae</taxon>
        <taxon>Streptophyta</taxon>
        <taxon>Embryophyta</taxon>
        <taxon>Tracheophyta</taxon>
        <taxon>Spermatophyta</taxon>
        <taxon>Magnoliopsida</taxon>
        <taxon>eudicotyledons</taxon>
        <taxon>Gunneridae</taxon>
        <taxon>Pentapetalae</taxon>
        <taxon>rosids</taxon>
        <taxon>malvids</taxon>
        <taxon>Malvales</taxon>
        <taxon>Malvaceae</taxon>
        <taxon>Malvoideae</taxon>
        <taxon>Gossypium</taxon>
    </lineage>
</organism>
<dbReference type="GO" id="GO:0007131">
    <property type="term" value="P:reciprocal meiotic recombination"/>
    <property type="evidence" value="ECO:0007669"/>
    <property type="project" value="TreeGrafter"/>
</dbReference>
<name>A0A9D3ZFC5_9ROSI</name>
<protein>
    <submittedName>
        <fullName evidence="3">Uncharacterized protein</fullName>
    </submittedName>
</protein>
<sequence>MSLILKEKAQAIYGLKEAQKAAEKANKKLEEGLAAKKWAEESLEIEKFRTVELEQAGIEDAQKKELERVKQELTMACDVKNRALNHTDDAIKIAEIHAEKVELLSEELVRLKSLIREKEDDENKEKKAKTYEEMLVESEAFIEQINVDLEAARMVESYAHNVAGEWKNRVQELEMQKEEANELEMAALRQNMGLMEMRIKMVKEGKSRALHRDKLATSTVQTLSEEKTKQMKDLENYRDEMEKRKKAMESLASV</sequence>
<reference evidence="3 4" key="1">
    <citation type="journal article" date="2021" name="Plant Biotechnol. J.">
        <title>Multi-omics assisted identification of the key and species-specific regulatory components of drought-tolerant mechanisms in Gossypium stocksii.</title>
        <authorList>
            <person name="Yu D."/>
            <person name="Ke L."/>
            <person name="Zhang D."/>
            <person name="Wu Y."/>
            <person name="Sun Y."/>
            <person name="Mei J."/>
            <person name="Sun J."/>
            <person name="Sun Y."/>
        </authorList>
    </citation>
    <scope>NUCLEOTIDE SEQUENCE [LARGE SCALE GENOMIC DNA]</scope>
    <source>
        <strain evidence="4">cv. E1</strain>
        <tissue evidence="3">Leaf</tissue>
    </source>
</reference>
<evidence type="ECO:0000313" key="4">
    <source>
        <dbReference type="Proteomes" id="UP000828251"/>
    </source>
</evidence>
<accession>A0A9D3ZFC5</accession>
<evidence type="ECO:0000256" key="2">
    <source>
        <dbReference type="SAM" id="Coils"/>
    </source>
</evidence>
<dbReference type="EMBL" id="JAIQCV010000013">
    <property type="protein sequence ID" value="KAH1031609.1"/>
    <property type="molecule type" value="Genomic_DNA"/>
</dbReference>
<dbReference type="PANTHER" id="PTHR23160">
    <property type="entry name" value="SYNAPTONEMAL COMPLEX PROTEIN-RELATED"/>
    <property type="match status" value="1"/>
</dbReference>
<dbReference type="PANTHER" id="PTHR23160:SF20">
    <property type="entry name" value="OS02G0439200 PROTEIN"/>
    <property type="match status" value="1"/>
</dbReference>
<proteinExistence type="predicted"/>
<feature type="coiled-coil region" evidence="2">
    <location>
        <begin position="163"/>
        <end position="190"/>
    </location>
</feature>
<evidence type="ECO:0000256" key="1">
    <source>
        <dbReference type="ARBA" id="ARBA00023054"/>
    </source>
</evidence>
<keyword evidence="1 2" id="KW-0175">Coiled coil</keyword>
<gene>
    <name evidence="3" type="ORF">J1N35_043783</name>
</gene>
<evidence type="ECO:0000313" key="3">
    <source>
        <dbReference type="EMBL" id="KAH1031609.1"/>
    </source>
</evidence>